<dbReference type="OrthoDB" id="982482at2"/>
<organism evidence="1 2">
    <name type="scientific">Candidatus Cytomitobacter indipagum</name>
    <dbReference type="NCBI Taxonomy" id="2601575"/>
    <lineage>
        <taxon>Bacteria</taxon>
        <taxon>Pseudomonadati</taxon>
        <taxon>Pseudomonadota</taxon>
        <taxon>Alphaproteobacteria</taxon>
        <taxon>Holosporales</taxon>
        <taxon>Holosporaceae</taxon>
        <taxon>Candidatus Cytomitobacter</taxon>
    </lineage>
</organism>
<dbReference type="Proteomes" id="UP000325155">
    <property type="component" value="Chromosome"/>
</dbReference>
<dbReference type="AlphaFoldDB" id="A0A5C0UEC5"/>
<evidence type="ECO:0000313" key="2">
    <source>
        <dbReference type="Proteomes" id="UP000325155"/>
    </source>
</evidence>
<protein>
    <recommendedName>
        <fullName evidence="3">Phage gp6-like head-tail connector protein</fullName>
    </recommendedName>
</protein>
<sequence length="180" mass="21257">MSVASNDYLHLEEESNDLPVDLNFIRNHFKISLQESDEYIKKLLKIAISQAETYTDRSIVLKKWVYTHNQVQMHLPKPPIAKINSVEVMKNGKFENIKDYCVQKHNDYMILELNKNKYMNKKVRVKYSAGFEKEEDLPSSILQYLLNRFEVLYNGSAQKSDNLRNHNVLLDSFKIMRNKL</sequence>
<reference evidence="1 2" key="1">
    <citation type="submission" date="2019-08" db="EMBL/GenBank/DDBJ databases">
        <title>Highly reduced genomes of protist endosymbionts show evolutionary convergence.</title>
        <authorList>
            <person name="George E."/>
            <person name="Husnik F."/>
            <person name="Tashyreva D."/>
            <person name="Prokopchuk G."/>
            <person name="Horak A."/>
            <person name="Kwong W.K."/>
            <person name="Lukes J."/>
            <person name="Keeling P.J."/>
        </authorList>
    </citation>
    <scope>NUCLEOTIDE SEQUENCE [LARGE SCALE GENOMIC DNA]</scope>
    <source>
        <strain evidence="1">1605</strain>
    </source>
</reference>
<proteinExistence type="predicted"/>
<dbReference type="KEGG" id="cip:FZC35_01520"/>
<dbReference type="RefSeq" id="WP_148980897.1">
    <property type="nucleotide sequence ID" value="NZ_CP043315.1"/>
</dbReference>
<keyword evidence="2" id="KW-1185">Reference proteome</keyword>
<evidence type="ECO:0008006" key="3">
    <source>
        <dbReference type="Google" id="ProtNLM"/>
    </source>
</evidence>
<name>A0A5C0UEC5_9PROT</name>
<accession>A0A5C0UEC5</accession>
<dbReference type="EMBL" id="CP043315">
    <property type="protein sequence ID" value="QEK38050.1"/>
    <property type="molecule type" value="Genomic_DNA"/>
</dbReference>
<evidence type="ECO:0000313" key="1">
    <source>
        <dbReference type="EMBL" id="QEK38050.1"/>
    </source>
</evidence>
<gene>
    <name evidence="1" type="ORF">FZC35_01520</name>
</gene>